<dbReference type="SUPFAM" id="SSF54637">
    <property type="entry name" value="Thioesterase/thiol ester dehydrase-isomerase"/>
    <property type="match status" value="2"/>
</dbReference>
<dbReference type="Gene3D" id="3.10.129.10">
    <property type="entry name" value="Hotdog Thioesterase"/>
    <property type="match status" value="2"/>
</dbReference>
<evidence type="ECO:0000256" key="1">
    <source>
        <dbReference type="ARBA" id="ARBA00022801"/>
    </source>
</evidence>
<dbReference type="InterPro" id="IPR029069">
    <property type="entry name" value="HotDog_dom_sf"/>
</dbReference>
<feature type="domain" description="HotDog ACOT-type" evidence="3">
    <location>
        <begin position="129"/>
        <end position="243"/>
    </location>
</feature>
<dbReference type="GO" id="GO:0005829">
    <property type="term" value="C:cytosol"/>
    <property type="evidence" value="ECO:0007669"/>
    <property type="project" value="TreeGrafter"/>
</dbReference>
<evidence type="ECO:0000313" key="5">
    <source>
        <dbReference type="Proteomes" id="UP000323386"/>
    </source>
</evidence>
<dbReference type="CDD" id="cd03442">
    <property type="entry name" value="BFIT_BACH"/>
    <property type="match status" value="2"/>
</dbReference>
<evidence type="ECO:0000256" key="2">
    <source>
        <dbReference type="SAM" id="MobiDB-lite"/>
    </source>
</evidence>
<feature type="compositionally biased region" description="Low complexity" evidence="2">
    <location>
        <begin position="64"/>
        <end position="92"/>
    </location>
</feature>
<feature type="compositionally biased region" description="Gly residues" evidence="2">
    <location>
        <begin position="248"/>
        <end position="257"/>
    </location>
</feature>
<dbReference type="GO" id="GO:0052816">
    <property type="term" value="F:long-chain fatty acyl-CoA hydrolase activity"/>
    <property type="evidence" value="ECO:0007669"/>
    <property type="project" value="TreeGrafter"/>
</dbReference>
<feature type="compositionally biased region" description="Polar residues" evidence="2">
    <location>
        <begin position="106"/>
        <end position="118"/>
    </location>
</feature>
<name>A0A5C3EXZ6_9BASI</name>
<feature type="compositionally biased region" description="Basic and acidic residues" evidence="2">
    <location>
        <begin position="605"/>
        <end position="614"/>
    </location>
</feature>
<dbReference type="PANTHER" id="PTHR11049:SF16">
    <property type="entry name" value="PROTEIN VDLD"/>
    <property type="match status" value="1"/>
</dbReference>
<accession>A0A5C3EXZ6</accession>
<dbReference type="Proteomes" id="UP000323386">
    <property type="component" value="Unassembled WGS sequence"/>
</dbReference>
<feature type="region of interest" description="Disordered" evidence="2">
    <location>
        <begin position="566"/>
        <end position="652"/>
    </location>
</feature>
<dbReference type="Pfam" id="PF03061">
    <property type="entry name" value="4HBT"/>
    <property type="match status" value="2"/>
</dbReference>
<feature type="region of interest" description="Disordered" evidence="2">
    <location>
        <begin position="43"/>
        <end position="146"/>
    </location>
</feature>
<reference evidence="4 5" key="1">
    <citation type="submission" date="2018-03" db="EMBL/GenBank/DDBJ databases">
        <authorList>
            <person name="Guldener U."/>
        </authorList>
    </citation>
    <scope>NUCLEOTIDE SEQUENCE [LARGE SCALE GENOMIC DNA]</scope>
    <source>
        <strain evidence="4 5">DAOM196992</strain>
    </source>
</reference>
<dbReference type="PROSITE" id="PS51770">
    <property type="entry name" value="HOTDOG_ACOT"/>
    <property type="match status" value="2"/>
</dbReference>
<feature type="compositionally biased region" description="Low complexity" evidence="2">
    <location>
        <begin position="268"/>
        <end position="293"/>
    </location>
</feature>
<proteinExistence type="predicted"/>
<organism evidence="4 5">
    <name type="scientific">Pseudozyma flocculosa</name>
    <dbReference type="NCBI Taxonomy" id="84751"/>
    <lineage>
        <taxon>Eukaryota</taxon>
        <taxon>Fungi</taxon>
        <taxon>Dikarya</taxon>
        <taxon>Basidiomycota</taxon>
        <taxon>Ustilaginomycotina</taxon>
        <taxon>Ustilaginomycetes</taxon>
        <taxon>Ustilaginales</taxon>
        <taxon>Ustilaginaceae</taxon>
        <taxon>Pseudozyma</taxon>
    </lineage>
</organism>
<feature type="compositionally biased region" description="Low complexity" evidence="2">
    <location>
        <begin position="305"/>
        <end position="319"/>
    </location>
</feature>
<dbReference type="InterPro" id="IPR033120">
    <property type="entry name" value="HOTDOG_ACOT"/>
</dbReference>
<dbReference type="AlphaFoldDB" id="A0A5C3EXZ6"/>
<dbReference type="OrthoDB" id="3184331at2759"/>
<dbReference type="InterPro" id="IPR040170">
    <property type="entry name" value="Cytosol_ACT"/>
</dbReference>
<feature type="region of interest" description="Disordered" evidence="2">
    <location>
        <begin position="530"/>
        <end position="550"/>
    </location>
</feature>
<keyword evidence="1 4" id="KW-0378">Hydrolase</keyword>
<protein>
    <submittedName>
        <fullName evidence="4">Related to Cytoplasmic acetyl-CoA hydrolase 1</fullName>
    </submittedName>
</protein>
<evidence type="ECO:0000313" key="4">
    <source>
        <dbReference type="EMBL" id="SPO36760.1"/>
    </source>
</evidence>
<keyword evidence="5" id="KW-1185">Reference proteome</keyword>
<feature type="compositionally biased region" description="Basic and acidic residues" evidence="2">
    <location>
        <begin position="352"/>
        <end position="368"/>
    </location>
</feature>
<dbReference type="EMBL" id="OOIP01000005">
    <property type="protein sequence ID" value="SPO36760.1"/>
    <property type="molecule type" value="Genomic_DNA"/>
</dbReference>
<feature type="compositionally biased region" description="Basic residues" evidence="2">
    <location>
        <begin position="342"/>
        <end position="351"/>
    </location>
</feature>
<evidence type="ECO:0000259" key="3">
    <source>
        <dbReference type="PROSITE" id="PS51770"/>
    </source>
</evidence>
<dbReference type="InterPro" id="IPR006683">
    <property type="entry name" value="Thioestr_dom"/>
</dbReference>
<feature type="region of interest" description="Disordered" evidence="2">
    <location>
        <begin position="381"/>
        <end position="405"/>
    </location>
</feature>
<dbReference type="PANTHER" id="PTHR11049">
    <property type="entry name" value="ACYL COENZYME A THIOESTER HYDROLASE"/>
    <property type="match status" value="1"/>
</dbReference>
<feature type="region of interest" description="Disordered" evidence="2">
    <location>
        <begin position="776"/>
        <end position="796"/>
    </location>
</feature>
<dbReference type="GO" id="GO:0006637">
    <property type="term" value="P:acyl-CoA metabolic process"/>
    <property type="evidence" value="ECO:0007669"/>
    <property type="project" value="TreeGrafter"/>
</dbReference>
<gene>
    <name evidence="4" type="ORF">PSFLO_02231</name>
</gene>
<sequence>MSSSSSSSLSSAGNRPVELYTAAVAGLGALFFLAATYNVLAASLPPRRRSPRSDPRTNGSRTFATDGQAATTAAAAAAPPLARAAPGPAHATRSGTDDAKPPPGKTTDQSTVQVTYPTTYDMCDAGSYPEGQGQGQGQSQAQDHAGRTLHKVRAGALLRWIDVVAGVSARKHAESSCVTISVDSVLLLKPVYLGDLIHLSASVNRAWGSSMEVGVRVVKEDPVTGAKEYVSHSYLTFVAVARPDPADGGNGGGGGSGANQPPARVRLASRGPAPAPATTSAPTTAAAADADAGPGAGLWSWFGFSSSPSAPRQASSGPSNRQSGKVQLRPVIPQTPLEARRHIMAGRRRAKRIDNAKRGEARDGVSTDVKRELKDEVLELSRLGARRRSSTGPPGTEDGGGQPLTRHRLQFEEGDVKAAGSDLTGQGQSRTRQDIELDALELEFVVEAYVAEDPAVTVRQDQGIVEIHLPGDVPLRHPLDVVERLAKQVRRQQQLGQTTVDEAHLGWTAERLAAPLASPTGEAATATLELQPSGGSGREPKAAHASSSAGATAGAGATADAAAAGTVAQPTPAKSALERKKSVFSPLRGGSSGFDSDGEALGEATAKKPAERQKVSSSTYPPAPSSQRAEADTSAGASAARARRGHGRNDEVARPIDVGKTVARTLHLVFPEHTNSVSVLFGGQLMDWMEEAALLAVRHVGRGRRWSTVGLDGLEFEQAVGIGEVMSFTAIAVRSFRQSCEVYVLAEAEAPNGTRRLTNDALFTLAFPLDEVRGGARAGADADDGEGQQGRRMPQRKDVEMVTGLRDVVMPPSSALETFAAVAPQRRKARLEMRDMLNRLYSQPQ</sequence>
<feature type="domain" description="HotDog ACOT-type" evidence="3">
    <location>
        <begin position="659"/>
        <end position="771"/>
    </location>
</feature>
<feature type="region of interest" description="Disordered" evidence="2">
    <location>
        <begin position="245"/>
        <end position="368"/>
    </location>
</feature>